<dbReference type="InterPro" id="IPR041698">
    <property type="entry name" value="Methyltransf_25"/>
</dbReference>
<dbReference type="GO" id="GO:0008171">
    <property type="term" value="F:O-methyltransferase activity"/>
    <property type="evidence" value="ECO:0007669"/>
    <property type="project" value="UniProtKB-UniRule"/>
</dbReference>
<name>A0A1Y2IEM4_TRAC3</name>
<evidence type="ECO:0000256" key="4">
    <source>
        <dbReference type="ARBA" id="ARBA00022691"/>
    </source>
</evidence>
<evidence type="ECO:0000256" key="2">
    <source>
        <dbReference type="ARBA" id="ARBA00022603"/>
    </source>
</evidence>
<evidence type="ECO:0000256" key="7">
    <source>
        <dbReference type="SAM" id="MobiDB-lite"/>
    </source>
</evidence>
<dbReference type="InterPro" id="IPR010675">
    <property type="entry name" value="Bin3_C"/>
</dbReference>
<dbReference type="GO" id="GO:0017069">
    <property type="term" value="F:snRNA binding"/>
    <property type="evidence" value="ECO:0007669"/>
    <property type="project" value="TreeGrafter"/>
</dbReference>
<dbReference type="GO" id="GO:0032259">
    <property type="term" value="P:methylation"/>
    <property type="evidence" value="ECO:0007669"/>
    <property type="project" value="UniProtKB-KW"/>
</dbReference>
<dbReference type="OrthoDB" id="540004at2759"/>
<organism evidence="9 10">
    <name type="scientific">Trametes coccinea (strain BRFM310)</name>
    <name type="common">Pycnoporus coccineus</name>
    <dbReference type="NCBI Taxonomy" id="1353009"/>
    <lineage>
        <taxon>Eukaryota</taxon>
        <taxon>Fungi</taxon>
        <taxon>Dikarya</taxon>
        <taxon>Basidiomycota</taxon>
        <taxon>Agaricomycotina</taxon>
        <taxon>Agaricomycetes</taxon>
        <taxon>Polyporales</taxon>
        <taxon>Polyporaceae</taxon>
        <taxon>Trametes</taxon>
    </lineage>
</organism>
<evidence type="ECO:0000313" key="10">
    <source>
        <dbReference type="Proteomes" id="UP000193067"/>
    </source>
</evidence>
<dbReference type="Pfam" id="PF13649">
    <property type="entry name" value="Methyltransf_25"/>
    <property type="match status" value="1"/>
</dbReference>
<dbReference type="CDD" id="cd02440">
    <property type="entry name" value="AdoMet_MTases"/>
    <property type="match status" value="1"/>
</dbReference>
<protein>
    <recommendedName>
        <fullName evidence="6">RNA methyltransferase</fullName>
        <ecNumber evidence="6">2.1.1.-</ecNumber>
    </recommendedName>
</protein>
<evidence type="ECO:0000313" key="9">
    <source>
        <dbReference type="EMBL" id="OSC98992.1"/>
    </source>
</evidence>
<dbReference type="GO" id="GO:0008173">
    <property type="term" value="F:RNA methyltransferase activity"/>
    <property type="evidence" value="ECO:0007669"/>
    <property type="project" value="UniProtKB-UniRule"/>
</dbReference>
<dbReference type="Pfam" id="PF06859">
    <property type="entry name" value="Bin3"/>
    <property type="match status" value="1"/>
</dbReference>
<sequence>MPNQSVVAPAYGNYHGYYNKRPSINDPRLALLPSMLFHGRRVLDVGCNEGWVTCEIAQRLRAKRVIGVDIDDTLVRLAWKHRRSVWSQQGPSRGDDHGRTHDENSRSSAFAGRKRRRSSQSVEGYPMSETPDYFPAACEHMFGPLPIPDATMHEGAADTFPHNVTFRTADWVNTTIPDDAEKYHVVLAFSISKWIHLNDGDEGIMKFFRRVHEVLEPGGVFVLEPQEWDTYAKAKRMDTKLKENAKHLKLRPNDFGRILQDMGFAPATRLGSPGEGGFKRPVDLYTKTR</sequence>
<keyword evidence="2 6" id="KW-0489">Methyltransferase</keyword>
<keyword evidence="3 6" id="KW-0808">Transferase</keyword>
<dbReference type="EMBL" id="KZ084132">
    <property type="protein sequence ID" value="OSC98992.1"/>
    <property type="molecule type" value="Genomic_DNA"/>
</dbReference>
<evidence type="ECO:0000256" key="1">
    <source>
        <dbReference type="ARBA" id="ARBA00008361"/>
    </source>
</evidence>
<evidence type="ECO:0000259" key="8">
    <source>
        <dbReference type="PROSITE" id="PS51515"/>
    </source>
</evidence>
<dbReference type="InterPro" id="IPR029063">
    <property type="entry name" value="SAM-dependent_MTases_sf"/>
</dbReference>
<evidence type="ECO:0000256" key="5">
    <source>
        <dbReference type="PROSITE-ProRule" id="PRU00848"/>
    </source>
</evidence>
<dbReference type="STRING" id="1353009.A0A1Y2IEM4"/>
<dbReference type="AlphaFoldDB" id="A0A1Y2IEM4"/>
<accession>A0A1Y2IEM4</accession>
<comment type="similarity">
    <text evidence="1 6">Belongs to the methyltransferase superfamily.</text>
</comment>
<feature type="region of interest" description="Disordered" evidence="7">
    <location>
        <begin position="86"/>
        <end position="128"/>
    </location>
</feature>
<dbReference type="GO" id="GO:0008757">
    <property type="term" value="F:S-adenosylmethionine-dependent methyltransferase activity"/>
    <property type="evidence" value="ECO:0007669"/>
    <property type="project" value="InterPro"/>
</dbReference>
<dbReference type="EC" id="2.1.1.-" evidence="6"/>
<dbReference type="SUPFAM" id="SSF53335">
    <property type="entry name" value="S-adenosyl-L-methionine-dependent methyltransferases"/>
    <property type="match status" value="1"/>
</dbReference>
<dbReference type="Proteomes" id="UP000193067">
    <property type="component" value="Unassembled WGS sequence"/>
</dbReference>
<dbReference type="PANTHER" id="PTHR12315">
    <property type="entry name" value="BICOID-INTERACTING PROTEIN RELATED"/>
    <property type="match status" value="1"/>
</dbReference>
<dbReference type="InterPro" id="IPR024160">
    <property type="entry name" value="BIN3_SAM-bd_dom"/>
</dbReference>
<dbReference type="PROSITE" id="PS51515">
    <property type="entry name" value="BIN3_SAM"/>
    <property type="match status" value="1"/>
</dbReference>
<proteinExistence type="inferred from homology"/>
<dbReference type="Gene3D" id="3.40.50.150">
    <property type="entry name" value="Vaccinia Virus protein VP39"/>
    <property type="match status" value="1"/>
</dbReference>
<keyword evidence="10" id="KW-1185">Reference proteome</keyword>
<dbReference type="PANTHER" id="PTHR12315:SF0">
    <property type="entry name" value="7SK SNRNA METHYLPHOSPHATE CAPPING ENZYME"/>
    <property type="match status" value="1"/>
</dbReference>
<reference evidence="9 10" key="1">
    <citation type="journal article" date="2015" name="Biotechnol. Biofuels">
        <title>Enhanced degradation of softwood versus hardwood by the white-rot fungus Pycnoporus coccineus.</title>
        <authorList>
            <person name="Couturier M."/>
            <person name="Navarro D."/>
            <person name="Chevret D."/>
            <person name="Henrissat B."/>
            <person name="Piumi F."/>
            <person name="Ruiz-Duenas F.J."/>
            <person name="Martinez A.T."/>
            <person name="Grigoriev I.V."/>
            <person name="Riley R."/>
            <person name="Lipzen A."/>
            <person name="Berrin J.G."/>
            <person name="Master E.R."/>
            <person name="Rosso M.N."/>
        </authorList>
    </citation>
    <scope>NUCLEOTIDE SEQUENCE [LARGE SCALE GENOMIC DNA]</scope>
    <source>
        <strain evidence="9 10">BRFM310</strain>
    </source>
</reference>
<dbReference type="InterPro" id="IPR039772">
    <property type="entry name" value="Bin3-like"/>
</dbReference>
<dbReference type="GO" id="GO:0040031">
    <property type="term" value="P:snRNA modification"/>
    <property type="evidence" value="ECO:0007669"/>
    <property type="project" value="TreeGrafter"/>
</dbReference>
<keyword evidence="4 5" id="KW-0949">S-adenosyl-L-methionine</keyword>
<feature type="domain" description="Bin3-type SAM" evidence="8">
    <location>
        <begin position="26"/>
        <end position="289"/>
    </location>
</feature>
<gene>
    <name evidence="9" type="ORF">PYCCODRAFT_1416830</name>
</gene>
<evidence type="ECO:0000256" key="6">
    <source>
        <dbReference type="RuleBase" id="RU367087"/>
    </source>
</evidence>
<feature type="compositionally biased region" description="Basic and acidic residues" evidence="7">
    <location>
        <begin position="93"/>
        <end position="105"/>
    </location>
</feature>
<evidence type="ECO:0000256" key="3">
    <source>
        <dbReference type="ARBA" id="ARBA00022679"/>
    </source>
</evidence>